<evidence type="ECO:0000313" key="2">
    <source>
        <dbReference type="EMBL" id="MBW0471997.1"/>
    </source>
</evidence>
<protein>
    <submittedName>
        <fullName evidence="2">Uncharacterized protein</fullName>
    </submittedName>
</protein>
<evidence type="ECO:0000256" key="1">
    <source>
        <dbReference type="SAM" id="MobiDB-lite"/>
    </source>
</evidence>
<keyword evidence="3" id="KW-1185">Reference proteome</keyword>
<feature type="region of interest" description="Disordered" evidence="1">
    <location>
        <begin position="1"/>
        <end position="21"/>
    </location>
</feature>
<evidence type="ECO:0000313" key="3">
    <source>
        <dbReference type="Proteomes" id="UP000765509"/>
    </source>
</evidence>
<dbReference type="AlphaFoldDB" id="A0A9Q3BV19"/>
<gene>
    <name evidence="2" type="ORF">O181_011712</name>
</gene>
<dbReference type="Proteomes" id="UP000765509">
    <property type="component" value="Unassembled WGS sequence"/>
</dbReference>
<organism evidence="2 3">
    <name type="scientific">Austropuccinia psidii MF-1</name>
    <dbReference type="NCBI Taxonomy" id="1389203"/>
    <lineage>
        <taxon>Eukaryota</taxon>
        <taxon>Fungi</taxon>
        <taxon>Dikarya</taxon>
        <taxon>Basidiomycota</taxon>
        <taxon>Pucciniomycotina</taxon>
        <taxon>Pucciniomycetes</taxon>
        <taxon>Pucciniales</taxon>
        <taxon>Sphaerophragmiaceae</taxon>
        <taxon>Austropuccinia</taxon>
    </lineage>
</organism>
<sequence>MKPQPQGHVMDNPYHQEDRKPDAILVNKTRSPSQYQDGNNMSYLEKEALEQLSEAPAGPNSLEQENMII</sequence>
<reference evidence="2" key="1">
    <citation type="submission" date="2021-03" db="EMBL/GenBank/DDBJ databases">
        <title>Draft genome sequence of rust myrtle Austropuccinia psidii MF-1, a brazilian biotype.</title>
        <authorList>
            <person name="Quecine M.C."/>
            <person name="Pachon D.M.R."/>
            <person name="Bonatelli M.L."/>
            <person name="Correr F.H."/>
            <person name="Franceschini L.M."/>
            <person name="Leite T.F."/>
            <person name="Margarido G.R.A."/>
            <person name="Almeida C.A."/>
            <person name="Ferrarezi J.A."/>
            <person name="Labate C.A."/>
        </authorList>
    </citation>
    <scope>NUCLEOTIDE SEQUENCE</scope>
    <source>
        <strain evidence="2">MF-1</strain>
    </source>
</reference>
<dbReference type="EMBL" id="AVOT02002941">
    <property type="protein sequence ID" value="MBW0471997.1"/>
    <property type="molecule type" value="Genomic_DNA"/>
</dbReference>
<accession>A0A9Q3BV19</accession>
<comment type="caution">
    <text evidence="2">The sequence shown here is derived from an EMBL/GenBank/DDBJ whole genome shotgun (WGS) entry which is preliminary data.</text>
</comment>
<name>A0A9Q3BV19_9BASI</name>
<proteinExistence type="predicted"/>